<dbReference type="GO" id="GO:0005840">
    <property type="term" value="C:ribosome"/>
    <property type="evidence" value="ECO:0007669"/>
    <property type="project" value="UniProtKB-KW"/>
</dbReference>
<dbReference type="NCBIfam" id="NF000955">
    <property type="entry name" value="PRK00099.1-1"/>
    <property type="match status" value="1"/>
</dbReference>
<comment type="similarity">
    <text evidence="2 7">Belongs to the universal ribosomal protein uL10 family.</text>
</comment>
<dbReference type="InterPro" id="IPR043141">
    <property type="entry name" value="Ribosomal_uL10-like_sf"/>
</dbReference>
<evidence type="ECO:0000256" key="4">
    <source>
        <dbReference type="ARBA" id="ARBA00022980"/>
    </source>
</evidence>
<dbReference type="RefSeq" id="WP_244772303.1">
    <property type="nucleotide sequence ID" value="NZ_CP094929.1"/>
</dbReference>
<dbReference type="CDD" id="cd05797">
    <property type="entry name" value="Ribosomal_L10"/>
    <property type="match status" value="1"/>
</dbReference>
<dbReference type="Pfam" id="PF00466">
    <property type="entry name" value="Ribosomal_L10"/>
    <property type="match status" value="1"/>
</dbReference>
<dbReference type="Gene3D" id="3.30.70.1730">
    <property type="match status" value="1"/>
</dbReference>
<evidence type="ECO:0000256" key="3">
    <source>
        <dbReference type="ARBA" id="ARBA00022730"/>
    </source>
</evidence>
<proteinExistence type="inferred from homology"/>
<keyword evidence="5 7" id="KW-0687">Ribonucleoprotein</keyword>
<gene>
    <name evidence="7 8" type="primary">rplJ</name>
    <name evidence="8" type="ORF">MUG09_15295</name>
</gene>
<accession>A0ABY4D9H3</accession>
<keyword evidence="9" id="KW-1185">Reference proteome</keyword>
<evidence type="ECO:0000313" key="8">
    <source>
        <dbReference type="EMBL" id="UOM50926.1"/>
    </source>
</evidence>
<dbReference type="InterPro" id="IPR001790">
    <property type="entry name" value="Ribosomal_uL10"/>
</dbReference>
<evidence type="ECO:0000313" key="9">
    <source>
        <dbReference type="Proteomes" id="UP000829708"/>
    </source>
</evidence>
<evidence type="ECO:0000256" key="5">
    <source>
        <dbReference type="ARBA" id="ARBA00023274"/>
    </source>
</evidence>
<dbReference type="PROSITE" id="PS01109">
    <property type="entry name" value="RIBOSOMAL_L10"/>
    <property type="match status" value="1"/>
</dbReference>
<keyword evidence="4 7" id="KW-0689">Ribosomal protein</keyword>
<evidence type="ECO:0000256" key="6">
    <source>
        <dbReference type="ARBA" id="ARBA00035202"/>
    </source>
</evidence>
<sequence length="174" mass="19242">MDYKTRITPAKEEAVKALKDEFSQYTGYIFTDYRGMTVEQITKLRRILMKKDAAYRVVKNRFAKIALTELDNQADDQLVGPTAIALVRGDEANVVAKELFATIKDGSPIQVKGAMLDGKFFTPEEVEAFSKLPTKLELIASLMGTMKAPVQKLAATLLAYVERNGGSVSATEEN</sequence>
<dbReference type="HAMAP" id="MF_00362">
    <property type="entry name" value="Ribosomal_uL10"/>
    <property type="match status" value="1"/>
</dbReference>
<reference evidence="9" key="1">
    <citation type="journal article" date="2024" name="J Bioinform Genom">
        <title>Complete genome sequence of the type strain bacterium Sphaerochaeta associata GLS2t (VKM B-2742)t.</title>
        <authorList>
            <person name="Troshina O.Y."/>
            <person name="Tepeeva A.N."/>
            <person name="Arzamasceva V.O."/>
            <person name="Whitman W.B."/>
            <person name="Varghese N."/>
            <person name="Shapiro N."/>
            <person name="Woyke T."/>
            <person name="Kripides N.C."/>
            <person name="Vasilenko O.V."/>
        </authorList>
    </citation>
    <scope>NUCLEOTIDE SEQUENCE [LARGE SCALE GENOMIC DNA]</scope>
    <source>
        <strain evidence="9">GLS2T</strain>
    </source>
</reference>
<dbReference type="EMBL" id="CP094929">
    <property type="protein sequence ID" value="UOM50926.1"/>
    <property type="molecule type" value="Genomic_DNA"/>
</dbReference>
<dbReference type="InterPro" id="IPR002363">
    <property type="entry name" value="Ribosomal_uL10_CS_bac"/>
</dbReference>
<keyword evidence="7" id="KW-0694">RNA-binding</keyword>
<dbReference type="InterPro" id="IPR047865">
    <property type="entry name" value="Ribosomal_uL10_bac_type"/>
</dbReference>
<protein>
    <recommendedName>
        <fullName evidence="6 7">Large ribosomal subunit protein uL10</fullName>
    </recommendedName>
</protein>
<evidence type="ECO:0000256" key="2">
    <source>
        <dbReference type="ARBA" id="ARBA00008889"/>
    </source>
</evidence>
<dbReference type="InterPro" id="IPR022973">
    <property type="entry name" value="Ribosomal_uL10_bac"/>
</dbReference>
<dbReference type="PANTHER" id="PTHR11560">
    <property type="entry name" value="39S RIBOSOMAL PROTEIN L10, MITOCHONDRIAL"/>
    <property type="match status" value="1"/>
</dbReference>
<comment type="function">
    <text evidence="1 7">Forms part of the ribosomal stalk, playing a central role in the interaction of the ribosome with GTP-bound translation factors.</text>
</comment>
<evidence type="ECO:0000256" key="1">
    <source>
        <dbReference type="ARBA" id="ARBA00002633"/>
    </source>
</evidence>
<evidence type="ECO:0000256" key="7">
    <source>
        <dbReference type="HAMAP-Rule" id="MF_00362"/>
    </source>
</evidence>
<comment type="subunit">
    <text evidence="7">Part of the ribosomal stalk of the 50S ribosomal subunit. The N-terminus interacts with L11 and the large rRNA to form the base of the stalk. The C-terminus forms an elongated spine to which L12 dimers bind in a sequential fashion forming a multimeric L10(L12)X complex.</text>
</comment>
<keyword evidence="3 7" id="KW-0699">rRNA-binding</keyword>
<dbReference type="SUPFAM" id="SSF160369">
    <property type="entry name" value="Ribosomal protein L10-like"/>
    <property type="match status" value="1"/>
</dbReference>
<dbReference type="Proteomes" id="UP000829708">
    <property type="component" value="Chromosome"/>
</dbReference>
<dbReference type="Gene3D" id="6.10.250.290">
    <property type="match status" value="1"/>
</dbReference>
<name>A0ABY4D9H3_9SPIR</name>
<organism evidence="8 9">
    <name type="scientific">Sphaerochaeta associata</name>
    <dbReference type="NCBI Taxonomy" id="1129264"/>
    <lineage>
        <taxon>Bacteria</taxon>
        <taxon>Pseudomonadati</taxon>
        <taxon>Spirochaetota</taxon>
        <taxon>Spirochaetia</taxon>
        <taxon>Spirochaetales</taxon>
        <taxon>Sphaerochaetaceae</taxon>
        <taxon>Sphaerochaeta</taxon>
    </lineage>
</organism>